<evidence type="ECO:0000313" key="5">
    <source>
        <dbReference type="Proteomes" id="UP000198548"/>
    </source>
</evidence>
<dbReference type="Proteomes" id="UP000198548">
    <property type="component" value="Unassembled WGS sequence"/>
</dbReference>
<keyword evidence="6" id="KW-1185">Reference proteome</keyword>
<evidence type="ECO:0000256" key="1">
    <source>
        <dbReference type="ARBA" id="ARBA00023125"/>
    </source>
</evidence>
<evidence type="ECO:0000313" key="4">
    <source>
        <dbReference type="EMBL" id="SEL61764.1"/>
    </source>
</evidence>
<dbReference type="Proteomes" id="UP000321425">
    <property type="component" value="Unassembled WGS sequence"/>
</dbReference>
<reference evidence="3 6" key="2">
    <citation type="submission" date="2019-07" db="EMBL/GenBank/DDBJ databases">
        <title>Whole genome shotgun sequence of Alkalibacterium putridalgicola NBRC 103243.</title>
        <authorList>
            <person name="Hosoyama A."/>
            <person name="Uohara A."/>
            <person name="Ohji S."/>
            <person name="Ichikawa N."/>
        </authorList>
    </citation>
    <scope>NUCLEOTIDE SEQUENCE [LARGE SCALE GENOMIC DNA]</scope>
    <source>
        <strain evidence="3 6">NBRC 103243</strain>
    </source>
</reference>
<dbReference type="InterPro" id="IPR001387">
    <property type="entry name" value="Cro/C1-type_HTH"/>
</dbReference>
<dbReference type="InterPro" id="IPR010982">
    <property type="entry name" value="Lambda_DNA-bd_dom_sf"/>
</dbReference>
<dbReference type="RefSeq" id="WP_091487016.1">
    <property type="nucleotide sequence ID" value="NZ_BJUX01000008.1"/>
</dbReference>
<reference evidence="4 5" key="1">
    <citation type="submission" date="2016-10" db="EMBL/GenBank/DDBJ databases">
        <authorList>
            <person name="de Groot N.N."/>
        </authorList>
    </citation>
    <scope>NUCLEOTIDE SEQUENCE [LARGE SCALE GENOMIC DNA]</scope>
    <source>
        <strain evidence="4 5">DSM 19182</strain>
    </source>
</reference>
<sequence>MMWKNVYKLMKEKEWNQNQLAKKAGVNNTVISALKNGKIKKPSFDLACKLADALEVSLDDLRKDDKNEFQSD</sequence>
<dbReference type="Pfam" id="PF01381">
    <property type="entry name" value="HTH_3"/>
    <property type="match status" value="1"/>
</dbReference>
<dbReference type="OrthoDB" id="2736659at2"/>
<dbReference type="SMART" id="SM00530">
    <property type="entry name" value="HTH_XRE"/>
    <property type="match status" value="1"/>
</dbReference>
<gene>
    <name evidence="3" type="ORF">APU01nite_09550</name>
    <name evidence="4" type="ORF">SAMN04488100_10557</name>
</gene>
<proteinExistence type="predicted"/>
<dbReference type="EMBL" id="FOBL01000005">
    <property type="protein sequence ID" value="SEL61764.1"/>
    <property type="molecule type" value="Genomic_DNA"/>
</dbReference>
<dbReference type="CDD" id="cd00093">
    <property type="entry name" value="HTH_XRE"/>
    <property type="match status" value="1"/>
</dbReference>
<dbReference type="PROSITE" id="PS50943">
    <property type="entry name" value="HTH_CROC1"/>
    <property type="match status" value="1"/>
</dbReference>
<dbReference type="GO" id="GO:0003677">
    <property type="term" value="F:DNA binding"/>
    <property type="evidence" value="ECO:0007669"/>
    <property type="project" value="UniProtKB-KW"/>
</dbReference>
<dbReference type="AlphaFoldDB" id="A0A1H7RPN0"/>
<name>A0A1H7RPN0_9LACT</name>
<feature type="domain" description="HTH cro/C1-type" evidence="2">
    <location>
        <begin position="6"/>
        <end position="61"/>
    </location>
</feature>
<dbReference type="SUPFAM" id="SSF47413">
    <property type="entry name" value="lambda repressor-like DNA-binding domains"/>
    <property type="match status" value="1"/>
</dbReference>
<dbReference type="PANTHER" id="PTHR46558:SF4">
    <property type="entry name" value="DNA-BIDING PHAGE PROTEIN"/>
    <property type="match status" value="1"/>
</dbReference>
<evidence type="ECO:0000313" key="3">
    <source>
        <dbReference type="EMBL" id="GEK88916.1"/>
    </source>
</evidence>
<evidence type="ECO:0000259" key="2">
    <source>
        <dbReference type="PROSITE" id="PS50943"/>
    </source>
</evidence>
<dbReference type="STRING" id="426703.SAMN04488100_10557"/>
<dbReference type="EMBL" id="BJUX01000008">
    <property type="protein sequence ID" value="GEK88916.1"/>
    <property type="molecule type" value="Genomic_DNA"/>
</dbReference>
<organism evidence="4 5">
    <name type="scientific">Alkalibacterium putridalgicola</name>
    <dbReference type="NCBI Taxonomy" id="426703"/>
    <lineage>
        <taxon>Bacteria</taxon>
        <taxon>Bacillati</taxon>
        <taxon>Bacillota</taxon>
        <taxon>Bacilli</taxon>
        <taxon>Lactobacillales</taxon>
        <taxon>Carnobacteriaceae</taxon>
        <taxon>Alkalibacterium</taxon>
    </lineage>
</organism>
<dbReference type="Gene3D" id="1.10.260.40">
    <property type="entry name" value="lambda repressor-like DNA-binding domains"/>
    <property type="match status" value="1"/>
</dbReference>
<dbReference type="PANTHER" id="PTHR46558">
    <property type="entry name" value="TRACRIPTIONAL REGULATORY PROTEIN-RELATED-RELATED"/>
    <property type="match status" value="1"/>
</dbReference>
<accession>A0A1H7RPN0</accession>
<evidence type="ECO:0000313" key="6">
    <source>
        <dbReference type="Proteomes" id="UP000321425"/>
    </source>
</evidence>
<keyword evidence="1" id="KW-0238">DNA-binding</keyword>
<protein>
    <submittedName>
        <fullName evidence="4">Helix-turn-helix</fullName>
    </submittedName>
    <submittedName>
        <fullName evidence="3">Transcriptional regulator</fullName>
    </submittedName>
</protein>